<accession>A0ABP8YKY2</accession>
<evidence type="ECO:0000313" key="2">
    <source>
        <dbReference type="Proteomes" id="UP001500556"/>
    </source>
</evidence>
<reference evidence="2" key="1">
    <citation type="journal article" date="2019" name="Int. J. Syst. Evol. Microbiol.">
        <title>The Global Catalogue of Microorganisms (GCM) 10K type strain sequencing project: providing services to taxonomists for standard genome sequencing and annotation.</title>
        <authorList>
            <consortium name="The Broad Institute Genomics Platform"/>
            <consortium name="The Broad Institute Genome Sequencing Center for Infectious Disease"/>
            <person name="Wu L."/>
            <person name="Ma J."/>
        </authorList>
    </citation>
    <scope>NUCLEOTIDE SEQUENCE [LARGE SCALE GENOMIC DNA]</scope>
    <source>
        <strain evidence="2">JCM 18961</strain>
    </source>
</reference>
<comment type="caution">
    <text evidence="1">The sequence shown here is derived from an EMBL/GenBank/DDBJ whole genome shotgun (WGS) entry which is preliminary data.</text>
</comment>
<protein>
    <submittedName>
        <fullName evidence="1">Uncharacterized protein</fullName>
    </submittedName>
</protein>
<gene>
    <name evidence="1" type="ORF">GCM10025782_29740</name>
</gene>
<evidence type="ECO:0000313" key="1">
    <source>
        <dbReference type="EMBL" id="GAA4728987.1"/>
    </source>
</evidence>
<dbReference type="Proteomes" id="UP001500556">
    <property type="component" value="Unassembled WGS sequence"/>
</dbReference>
<proteinExistence type="predicted"/>
<organism evidence="1 2">
    <name type="scientific">Pedococcus ginsenosidimutans</name>
    <dbReference type="NCBI Taxonomy" id="490570"/>
    <lineage>
        <taxon>Bacteria</taxon>
        <taxon>Bacillati</taxon>
        <taxon>Actinomycetota</taxon>
        <taxon>Actinomycetes</taxon>
        <taxon>Micrococcales</taxon>
        <taxon>Intrasporangiaceae</taxon>
        <taxon>Pedococcus</taxon>
    </lineage>
</organism>
<dbReference type="EMBL" id="BAABLO010000012">
    <property type="protein sequence ID" value="GAA4728987.1"/>
    <property type="molecule type" value="Genomic_DNA"/>
</dbReference>
<name>A0ABP8YKY2_9MICO</name>
<sequence>MLVSESPAAPDPAVLHLVASGAGRGHLVPLRDAASTAREAVLVARALPNTSPALLAARRAYLGALVDYVQALTDHGLPVPARLRDDLRLLRRVVPAERTTG</sequence>
<keyword evidence="2" id="KW-1185">Reference proteome</keyword>